<dbReference type="PANTHER" id="PTHR11527">
    <property type="entry name" value="HEAT-SHOCK PROTEIN 20 FAMILY MEMBER"/>
    <property type="match status" value="1"/>
</dbReference>
<evidence type="ECO:0000259" key="3">
    <source>
        <dbReference type="PROSITE" id="PS01031"/>
    </source>
</evidence>
<dbReference type="RefSeq" id="WP_022169167.1">
    <property type="nucleotide sequence ID" value="NZ_JACOOQ010000019.1"/>
</dbReference>
<dbReference type="InterPro" id="IPR008978">
    <property type="entry name" value="HSP20-like_chaperone"/>
</dbReference>
<sequence>MFGLVPFKMNKDLNNSNTMFNDLFGDFFNDNLNMNTAIKADIRETKEAYILEADLPGMRKEDINLEYNQNYLTIHAHKNETKEDKKENYIRKERHYGEVSRSFYVGNIDKSAISAKFENGVLEVTLPKQEKSINEDNKIKIE</sequence>
<reference evidence="4" key="1">
    <citation type="submission" date="2020-08" db="EMBL/GenBank/DDBJ databases">
        <title>Genome public.</title>
        <authorList>
            <person name="Liu C."/>
            <person name="Sun Q."/>
        </authorList>
    </citation>
    <scope>NUCLEOTIDE SEQUENCE</scope>
    <source>
        <strain evidence="4">NSJ-42</strain>
    </source>
</reference>
<dbReference type="InterPro" id="IPR031107">
    <property type="entry name" value="Small_HSP"/>
</dbReference>
<evidence type="ECO:0000256" key="2">
    <source>
        <dbReference type="RuleBase" id="RU003616"/>
    </source>
</evidence>
<dbReference type="PROSITE" id="PS01031">
    <property type="entry name" value="SHSP"/>
    <property type="match status" value="1"/>
</dbReference>
<dbReference type="AlphaFoldDB" id="A0A8I0A9Z9"/>
<proteinExistence type="inferred from homology"/>
<name>A0A8I0A9Z9_9CLOT</name>
<comment type="similarity">
    <text evidence="1 2">Belongs to the small heat shock protein (HSP20) family.</text>
</comment>
<dbReference type="EMBL" id="JACOOQ010000019">
    <property type="protein sequence ID" value="MBC5640937.1"/>
    <property type="molecule type" value="Genomic_DNA"/>
</dbReference>
<accession>A0A8I0A9Z9</accession>
<feature type="domain" description="SHSP" evidence="3">
    <location>
        <begin position="31"/>
        <end position="142"/>
    </location>
</feature>
<evidence type="ECO:0000313" key="5">
    <source>
        <dbReference type="Proteomes" id="UP000662088"/>
    </source>
</evidence>
<evidence type="ECO:0000313" key="4">
    <source>
        <dbReference type="EMBL" id="MBC5640937.1"/>
    </source>
</evidence>
<dbReference type="SUPFAM" id="SSF49764">
    <property type="entry name" value="HSP20-like chaperones"/>
    <property type="match status" value="1"/>
</dbReference>
<organism evidence="4 5">
    <name type="scientific">Clostridium lentum</name>
    <dbReference type="NCBI Taxonomy" id="2763037"/>
    <lineage>
        <taxon>Bacteria</taxon>
        <taxon>Bacillati</taxon>
        <taxon>Bacillota</taxon>
        <taxon>Clostridia</taxon>
        <taxon>Eubacteriales</taxon>
        <taxon>Clostridiaceae</taxon>
        <taxon>Clostridium</taxon>
    </lineage>
</organism>
<dbReference type="Proteomes" id="UP000662088">
    <property type="component" value="Unassembled WGS sequence"/>
</dbReference>
<dbReference type="Gene3D" id="2.60.40.790">
    <property type="match status" value="1"/>
</dbReference>
<dbReference type="CDD" id="cd06471">
    <property type="entry name" value="ACD_LpsHSP_like"/>
    <property type="match status" value="1"/>
</dbReference>
<dbReference type="InterPro" id="IPR002068">
    <property type="entry name" value="A-crystallin/Hsp20_dom"/>
</dbReference>
<comment type="caution">
    <text evidence="4">The sequence shown here is derived from an EMBL/GenBank/DDBJ whole genome shotgun (WGS) entry which is preliminary data.</text>
</comment>
<gene>
    <name evidence="4" type="ORF">H8R92_10975</name>
</gene>
<evidence type="ECO:0000256" key="1">
    <source>
        <dbReference type="PROSITE-ProRule" id="PRU00285"/>
    </source>
</evidence>
<protein>
    <submittedName>
        <fullName evidence="4">Hsp20/alpha crystallin family protein</fullName>
    </submittedName>
</protein>
<keyword evidence="5" id="KW-1185">Reference proteome</keyword>
<dbReference type="Pfam" id="PF00011">
    <property type="entry name" value="HSP20"/>
    <property type="match status" value="1"/>
</dbReference>